<evidence type="ECO:0000313" key="2">
    <source>
        <dbReference type="EMBL" id="KIH88900.1"/>
    </source>
</evidence>
<dbReference type="VEuPathDB" id="FungiDB:SPBR_07539"/>
<keyword evidence="1" id="KW-0472">Membrane</keyword>
<comment type="caution">
    <text evidence="2">The sequence shown here is derived from an EMBL/GenBank/DDBJ whole genome shotgun (WGS) entry which is preliminary data.</text>
</comment>
<gene>
    <name evidence="2" type="ORF">SPBR_07539</name>
</gene>
<evidence type="ECO:0000256" key="1">
    <source>
        <dbReference type="SAM" id="Phobius"/>
    </source>
</evidence>
<proteinExistence type="predicted"/>
<organism evidence="2 3">
    <name type="scientific">Sporothrix brasiliensis 5110</name>
    <dbReference type="NCBI Taxonomy" id="1398154"/>
    <lineage>
        <taxon>Eukaryota</taxon>
        <taxon>Fungi</taxon>
        <taxon>Dikarya</taxon>
        <taxon>Ascomycota</taxon>
        <taxon>Pezizomycotina</taxon>
        <taxon>Sordariomycetes</taxon>
        <taxon>Sordariomycetidae</taxon>
        <taxon>Ophiostomatales</taxon>
        <taxon>Ophiostomataceae</taxon>
        <taxon>Sporothrix</taxon>
    </lineage>
</organism>
<protein>
    <recommendedName>
        <fullName evidence="4">Gamma interferon inducible lysosomal thiol reductase</fullName>
    </recommendedName>
</protein>
<feature type="transmembrane region" description="Helical" evidence="1">
    <location>
        <begin position="33"/>
        <end position="50"/>
    </location>
</feature>
<name>A0A0C2IPN8_9PEZI</name>
<keyword evidence="1" id="KW-1133">Transmembrane helix</keyword>
<evidence type="ECO:0008006" key="4">
    <source>
        <dbReference type="Google" id="ProtNLM"/>
    </source>
</evidence>
<dbReference type="GeneID" id="63680714"/>
<dbReference type="RefSeq" id="XP_040616910.1">
    <property type="nucleotide sequence ID" value="XM_040765793.1"/>
</dbReference>
<keyword evidence="3" id="KW-1185">Reference proteome</keyword>
<dbReference type="Proteomes" id="UP000031575">
    <property type="component" value="Unassembled WGS sequence"/>
</dbReference>
<keyword evidence="1" id="KW-0812">Transmembrane</keyword>
<accession>A0A0C2IPN8</accession>
<reference evidence="2 3" key="1">
    <citation type="journal article" date="2014" name="BMC Genomics">
        <title>Comparative genomics of the major fungal agents of human and animal Sporotrichosis: Sporothrix schenckii and Sporothrix brasiliensis.</title>
        <authorList>
            <person name="Teixeira M.M."/>
            <person name="de Almeida L.G."/>
            <person name="Kubitschek-Barreira P."/>
            <person name="Alves F.L."/>
            <person name="Kioshima E.S."/>
            <person name="Abadio A.K."/>
            <person name="Fernandes L."/>
            <person name="Derengowski L.S."/>
            <person name="Ferreira K.S."/>
            <person name="Souza R.C."/>
            <person name="Ruiz J.C."/>
            <person name="de Andrade N.C."/>
            <person name="Paes H.C."/>
            <person name="Nicola A.M."/>
            <person name="Albuquerque P."/>
            <person name="Gerber A.L."/>
            <person name="Martins V.P."/>
            <person name="Peconick L.D."/>
            <person name="Neto A.V."/>
            <person name="Chaucanez C.B."/>
            <person name="Silva P.A."/>
            <person name="Cunha O.L."/>
            <person name="de Oliveira F.F."/>
            <person name="dos Santos T.C."/>
            <person name="Barros A.L."/>
            <person name="Soares M.A."/>
            <person name="de Oliveira L.M."/>
            <person name="Marini M.M."/>
            <person name="Villalobos-Duno H."/>
            <person name="Cunha M.M."/>
            <person name="de Hoog S."/>
            <person name="da Silveira J.F."/>
            <person name="Henrissat B."/>
            <person name="Nino-Vega G.A."/>
            <person name="Cisalpino P.S."/>
            <person name="Mora-Montes H.M."/>
            <person name="Almeida S.R."/>
            <person name="Stajich J.E."/>
            <person name="Lopes-Bezerra L.M."/>
            <person name="Vasconcelos A.T."/>
            <person name="Felipe M.S."/>
        </authorList>
    </citation>
    <scope>NUCLEOTIDE SEQUENCE [LARGE SCALE GENOMIC DNA]</scope>
    <source>
        <strain evidence="2 3">5110</strain>
    </source>
</reference>
<dbReference type="AlphaFoldDB" id="A0A0C2IPN8"/>
<dbReference type="EMBL" id="AWTV01000009">
    <property type="protein sequence ID" value="KIH88900.1"/>
    <property type="molecule type" value="Genomic_DNA"/>
</dbReference>
<sequence>MEEKRLMAGLVEPTVERRPYASSTVRRRLRLRFGYVAALILIGLTVVMFLQPEPLLEVSTWSPLATKELVWQAKTPISKLDPKPDASRPVHTSGRLVPLEAHIMSKCPDALIYLGFTLCISREYDRIPDRELIEGCALEHAVDFAALNECATRDDGQYAMNLLRDSVQHTAAAGVTKSCTVRLDSKIYCIRDDGEWKDCPSGPGVHDLIVNVEKLYRRN</sequence>
<evidence type="ECO:0000313" key="3">
    <source>
        <dbReference type="Proteomes" id="UP000031575"/>
    </source>
</evidence>
<dbReference type="HOGENOM" id="CLU_072148_1_0_1"/>
<dbReference type="OrthoDB" id="958254at2759"/>